<feature type="compositionally biased region" description="Low complexity" evidence="1">
    <location>
        <begin position="46"/>
        <end position="56"/>
    </location>
</feature>
<evidence type="ECO:0000313" key="2">
    <source>
        <dbReference type="EMBL" id="SDI45271.1"/>
    </source>
</evidence>
<dbReference type="RefSeq" id="WP_218871830.1">
    <property type="nucleotide sequence ID" value="NZ_JACCBL010000001.1"/>
</dbReference>
<dbReference type="EMBL" id="FNEI01000002">
    <property type="protein sequence ID" value="SDI45271.1"/>
    <property type="molecule type" value="Genomic_DNA"/>
</dbReference>
<protein>
    <submittedName>
        <fullName evidence="2">Uncharacterized protein</fullName>
    </submittedName>
</protein>
<organism evidence="2 3">
    <name type="scientific">Arthrobacter cupressi</name>
    <dbReference type="NCBI Taxonomy" id="1045773"/>
    <lineage>
        <taxon>Bacteria</taxon>
        <taxon>Bacillati</taxon>
        <taxon>Actinomycetota</taxon>
        <taxon>Actinomycetes</taxon>
        <taxon>Micrococcales</taxon>
        <taxon>Micrococcaceae</taxon>
        <taxon>Arthrobacter</taxon>
    </lineage>
</organism>
<evidence type="ECO:0000256" key="1">
    <source>
        <dbReference type="SAM" id="MobiDB-lite"/>
    </source>
</evidence>
<proteinExistence type="predicted"/>
<reference evidence="3" key="1">
    <citation type="submission" date="2016-10" db="EMBL/GenBank/DDBJ databases">
        <authorList>
            <person name="Varghese N."/>
            <person name="Submissions S."/>
        </authorList>
    </citation>
    <scope>NUCLEOTIDE SEQUENCE [LARGE SCALE GENOMIC DNA]</scope>
    <source>
        <strain evidence="3">CGMCC 1.10783</strain>
    </source>
</reference>
<feature type="region of interest" description="Disordered" evidence="1">
    <location>
        <begin position="36"/>
        <end position="56"/>
    </location>
</feature>
<dbReference type="Proteomes" id="UP000182130">
    <property type="component" value="Unassembled WGS sequence"/>
</dbReference>
<evidence type="ECO:0000313" key="3">
    <source>
        <dbReference type="Proteomes" id="UP000182130"/>
    </source>
</evidence>
<name>A0A1G8KP79_9MICC</name>
<keyword evidence="3" id="KW-1185">Reference proteome</keyword>
<gene>
    <name evidence="2" type="ORF">SAMN05216555_102320</name>
</gene>
<accession>A0A1G8KP79</accession>
<dbReference type="AlphaFoldDB" id="A0A1G8KP79"/>
<dbReference type="STRING" id="1045773.SAMN05216555_102320"/>
<sequence length="56" mass="6007">MLKVLLCKLNIQHDWHIEHAEDGGLYKRCRRCGKDDDRGGGGTGAPGTWAGPAGMG</sequence>